<evidence type="ECO:0000313" key="2">
    <source>
        <dbReference type="Proteomes" id="UP001163321"/>
    </source>
</evidence>
<name>A0ACC0WTI6_9STRA</name>
<keyword evidence="2" id="KW-1185">Reference proteome</keyword>
<protein>
    <submittedName>
        <fullName evidence="1">Uncharacterized protein</fullName>
    </submittedName>
</protein>
<accession>A0ACC0WTI6</accession>
<dbReference type="EMBL" id="CM047580">
    <property type="protein sequence ID" value="KAI9921271.1"/>
    <property type="molecule type" value="Genomic_DNA"/>
</dbReference>
<organism evidence="1 2">
    <name type="scientific">Peronosclerospora sorghi</name>
    <dbReference type="NCBI Taxonomy" id="230839"/>
    <lineage>
        <taxon>Eukaryota</taxon>
        <taxon>Sar</taxon>
        <taxon>Stramenopiles</taxon>
        <taxon>Oomycota</taxon>
        <taxon>Peronosporomycetes</taxon>
        <taxon>Peronosporales</taxon>
        <taxon>Peronosporaceae</taxon>
        <taxon>Peronosclerospora</taxon>
    </lineage>
</organism>
<reference evidence="1 2" key="1">
    <citation type="journal article" date="2022" name="bioRxiv">
        <title>The genome of the oomycete Peronosclerospora sorghi, a cosmopolitan pathogen of maize and sorghum, is inflated with dispersed pseudogenes.</title>
        <authorList>
            <person name="Fletcher K."/>
            <person name="Martin F."/>
            <person name="Isakeit T."/>
            <person name="Cavanaugh K."/>
            <person name="Magill C."/>
            <person name="Michelmore R."/>
        </authorList>
    </citation>
    <scope>NUCLEOTIDE SEQUENCE [LARGE SCALE GENOMIC DNA]</scope>
    <source>
        <strain evidence="1">P6</strain>
    </source>
</reference>
<gene>
    <name evidence="1" type="ORF">PsorP6_000696</name>
</gene>
<sequence>MIEDPEDSVMEIFACYGIVVPTCVSSFPNWHYGSCLDGEEKVDVITWIEHHGAGVSSRAVATRDGILRVFVGGINVWRTWKLKELPSWSVG</sequence>
<dbReference type="Proteomes" id="UP001163321">
    <property type="component" value="Chromosome 1"/>
</dbReference>
<comment type="caution">
    <text evidence="1">The sequence shown here is derived from an EMBL/GenBank/DDBJ whole genome shotgun (WGS) entry which is preliminary data.</text>
</comment>
<proteinExistence type="predicted"/>
<evidence type="ECO:0000313" key="1">
    <source>
        <dbReference type="EMBL" id="KAI9921271.1"/>
    </source>
</evidence>